<organism evidence="1 2">
    <name type="scientific">Agrobacterium tumefaciens</name>
    <dbReference type="NCBI Taxonomy" id="358"/>
    <lineage>
        <taxon>Bacteria</taxon>
        <taxon>Pseudomonadati</taxon>
        <taxon>Pseudomonadota</taxon>
        <taxon>Alphaproteobacteria</taxon>
        <taxon>Hyphomicrobiales</taxon>
        <taxon>Rhizobiaceae</taxon>
        <taxon>Rhizobium/Agrobacterium group</taxon>
        <taxon>Agrobacterium</taxon>
        <taxon>Agrobacterium tumefaciens complex</taxon>
    </lineage>
</organism>
<sequence>MEIGILAAVFFAVFAASTVFCALWFGEQGSR</sequence>
<accession>A0AAW8LU28</accession>
<reference evidence="1" key="1">
    <citation type="submission" date="2023-07" db="EMBL/GenBank/DDBJ databases">
        <title>Sorghum-associated microbial communities from plants grown in Nebraska, USA.</title>
        <authorList>
            <person name="Schachtman D."/>
        </authorList>
    </citation>
    <scope>NUCLEOTIDE SEQUENCE</scope>
    <source>
        <strain evidence="1">1457</strain>
    </source>
</reference>
<dbReference type="Proteomes" id="UP001265315">
    <property type="component" value="Unassembled WGS sequence"/>
</dbReference>
<comment type="caution">
    <text evidence="1">The sequence shown here is derived from an EMBL/GenBank/DDBJ whole genome shotgun (WGS) entry which is preliminary data.</text>
</comment>
<evidence type="ECO:0000313" key="1">
    <source>
        <dbReference type="EMBL" id="MDR6702587.1"/>
    </source>
</evidence>
<dbReference type="EMBL" id="JAVDSW010000001">
    <property type="protein sequence ID" value="MDR6702587.1"/>
    <property type="molecule type" value="Genomic_DNA"/>
</dbReference>
<name>A0AAW8LU28_AGRTU</name>
<evidence type="ECO:0000313" key="2">
    <source>
        <dbReference type="Proteomes" id="UP001265315"/>
    </source>
</evidence>
<dbReference type="AlphaFoldDB" id="A0AAW8LU28"/>
<protein>
    <submittedName>
        <fullName evidence="1">Uncharacterized protein</fullName>
    </submittedName>
</protein>
<gene>
    <name evidence="1" type="ORF">J2W61_002415</name>
</gene>
<proteinExistence type="predicted"/>